<dbReference type="InterPro" id="IPR036291">
    <property type="entry name" value="NAD(P)-bd_dom_sf"/>
</dbReference>
<dbReference type="Gene3D" id="3.40.50.720">
    <property type="entry name" value="NAD(P)-binding Rossmann-like Domain"/>
    <property type="match status" value="1"/>
</dbReference>
<dbReference type="PRINTS" id="PR00081">
    <property type="entry name" value="GDHRDH"/>
</dbReference>
<evidence type="ECO:0000256" key="1">
    <source>
        <dbReference type="ARBA" id="ARBA00006484"/>
    </source>
</evidence>
<comment type="caution">
    <text evidence="3">The sequence shown here is derived from an EMBL/GenBank/DDBJ whole genome shotgun (WGS) entry which is preliminary data.</text>
</comment>
<dbReference type="GO" id="GO:0016616">
    <property type="term" value="F:oxidoreductase activity, acting on the CH-OH group of donors, NAD or NADP as acceptor"/>
    <property type="evidence" value="ECO:0007669"/>
    <property type="project" value="TreeGrafter"/>
</dbReference>
<dbReference type="PATRIC" id="fig|1125718.3.peg.2453"/>
<reference evidence="3 4" key="1">
    <citation type="submission" date="2012-05" db="EMBL/GenBank/DDBJ databases">
        <authorList>
            <person name="Harkins D.M."/>
            <person name="Madupu R."/>
            <person name="Durkin A.S."/>
            <person name="Torralba M."/>
            <person name="Methe B."/>
            <person name="Sutton G.G."/>
            <person name="Nelson K.E."/>
        </authorList>
    </citation>
    <scope>NUCLEOTIDE SEQUENCE [LARGE SCALE GENOMIC DNA]</scope>
    <source>
        <strain evidence="3 4">F0489</strain>
    </source>
</reference>
<accession>J1GZ23</accession>
<dbReference type="RefSeq" id="WP_008733033.1">
    <property type="nucleotide sequence ID" value="NZ_AKFT01000192.1"/>
</dbReference>
<proteinExistence type="inferred from homology"/>
<comment type="similarity">
    <text evidence="1">Belongs to the short-chain dehydrogenases/reductases (SDR) family.</text>
</comment>
<evidence type="ECO:0000256" key="2">
    <source>
        <dbReference type="ARBA" id="ARBA00023002"/>
    </source>
</evidence>
<dbReference type="SUPFAM" id="SSF51735">
    <property type="entry name" value="NAD(P)-binding Rossmann-fold domains"/>
    <property type="match status" value="1"/>
</dbReference>
<dbReference type="Pfam" id="PF13561">
    <property type="entry name" value="adh_short_C2"/>
    <property type="match status" value="1"/>
</dbReference>
<dbReference type="OrthoDB" id="9775296at2"/>
<dbReference type="EMBL" id="AKFT01000192">
    <property type="protein sequence ID" value="EJF38163.1"/>
    <property type="molecule type" value="Genomic_DNA"/>
</dbReference>
<organism evidence="3 4">
    <name type="scientific">Actinomyces massiliensis F0489</name>
    <dbReference type="NCBI Taxonomy" id="1125718"/>
    <lineage>
        <taxon>Bacteria</taxon>
        <taxon>Bacillati</taxon>
        <taxon>Actinomycetota</taxon>
        <taxon>Actinomycetes</taxon>
        <taxon>Actinomycetales</taxon>
        <taxon>Actinomycetaceae</taxon>
        <taxon>Actinomyces</taxon>
    </lineage>
</organism>
<dbReference type="eggNOG" id="COG1028">
    <property type="taxonomic scope" value="Bacteria"/>
</dbReference>
<dbReference type="PANTHER" id="PTHR42760:SF133">
    <property type="entry name" value="3-OXOACYL-[ACYL-CARRIER-PROTEIN] REDUCTASE"/>
    <property type="match status" value="1"/>
</dbReference>
<gene>
    <name evidence="3" type="ORF">HMPREF1318_1326</name>
</gene>
<evidence type="ECO:0000313" key="3">
    <source>
        <dbReference type="EMBL" id="EJF38163.1"/>
    </source>
</evidence>
<sequence length="264" mass="26898">MNLHLEGKTALVTGAGRGIGLAVAQRLAQEGAQVVGTARTITPELEKTAIAAIPADLATPGGATGAVQSALDGLGGIDILINNVGGGDADTLKLGGFLELDADDAQWQNMFNLNLFSAVWTSHAALPSLIERKGSIVSVSSINALIPTPSPVGYSEAKAALLAFNKRLSEEFGPRGVRVNTVSPGTVGTGRLRDPDGYGARVAAARGMKHEELLAALPSIFKIASGRLTEPEEIADLVVFLASPAASSVVGANIVADGGTVKTV</sequence>
<keyword evidence="2" id="KW-0560">Oxidoreductase</keyword>
<dbReference type="AlphaFoldDB" id="J1GZ23"/>
<dbReference type="Proteomes" id="UP000002941">
    <property type="component" value="Unassembled WGS sequence"/>
</dbReference>
<keyword evidence="4" id="KW-1185">Reference proteome</keyword>
<dbReference type="PANTHER" id="PTHR42760">
    <property type="entry name" value="SHORT-CHAIN DEHYDROGENASES/REDUCTASES FAMILY MEMBER"/>
    <property type="match status" value="1"/>
</dbReference>
<dbReference type="InterPro" id="IPR002347">
    <property type="entry name" value="SDR_fam"/>
</dbReference>
<dbReference type="PRINTS" id="PR00080">
    <property type="entry name" value="SDRFAMILY"/>
</dbReference>
<dbReference type="FunFam" id="3.40.50.720:FF:000084">
    <property type="entry name" value="Short-chain dehydrogenase reductase"/>
    <property type="match status" value="1"/>
</dbReference>
<evidence type="ECO:0000313" key="4">
    <source>
        <dbReference type="Proteomes" id="UP000002941"/>
    </source>
</evidence>
<protein>
    <submittedName>
        <fullName evidence="3">Oxidoreductase, short chain dehydrogenase/reductase family protein</fullName>
    </submittedName>
</protein>
<name>J1GZ23_9ACTO</name>